<keyword evidence="2" id="KW-1185">Reference proteome</keyword>
<dbReference type="KEGG" id="uth:DKZ56_13170"/>
<dbReference type="Proteomes" id="UP000291151">
    <property type="component" value="Chromosome"/>
</dbReference>
<accession>A0A4P6UU61</accession>
<reference evidence="1 2" key="1">
    <citation type="submission" date="2019-02" db="EMBL/GenBank/DDBJ databases">
        <title>Ureibacillus thermophilus.</title>
        <authorList>
            <person name="Sunny J.S."/>
            <person name="Natarajan A."/>
            <person name="Saleena L.M."/>
        </authorList>
    </citation>
    <scope>NUCLEOTIDE SEQUENCE [LARGE SCALE GENOMIC DNA]</scope>
    <source>
        <strain evidence="1 2">LM102</strain>
    </source>
</reference>
<protein>
    <submittedName>
        <fullName evidence="1">Uncharacterized protein</fullName>
    </submittedName>
</protein>
<sequence>MITWVNGNTAVINGGRKYKFTGIIRGQGYVPITYYADSIEEITDGLILDEWIYYIKEVKS</sequence>
<proteinExistence type="predicted"/>
<evidence type="ECO:0000313" key="1">
    <source>
        <dbReference type="EMBL" id="QBK26714.1"/>
    </source>
</evidence>
<evidence type="ECO:0000313" key="2">
    <source>
        <dbReference type="Proteomes" id="UP000291151"/>
    </source>
</evidence>
<dbReference type="AlphaFoldDB" id="A0A4P6UU61"/>
<organism evidence="1 2">
    <name type="scientific">Ureibacillus thermophilus</name>
    <dbReference type="NCBI Taxonomy" id="367743"/>
    <lineage>
        <taxon>Bacteria</taxon>
        <taxon>Bacillati</taxon>
        <taxon>Bacillota</taxon>
        <taxon>Bacilli</taxon>
        <taxon>Bacillales</taxon>
        <taxon>Caryophanaceae</taxon>
        <taxon>Ureibacillus</taxon>
    </lineage>
</organism>
<dbReference type="EMBL" id="CP036528">
    <property type="protein sequence ID" value="QBK26714.1"/>
    <property type="molecule type" value="Genomic_DNA"/>
</dbReference>
<name>A0A4P6UU61_9BACL</name>
<dbReference type="RefSeq" id="WP_208650397.1">
    <property type="nucleotide sequence ID" value="NZ_CP036528.1"/>
</dbReference>
<gene>
    <name evidence="1" type="ORF">DKZ56_13170</name>
</gene>